<organism evidence="1 2">
    <name type="scientific">Viridibacterium curvum</name>
    <dbReference type="NCBI Taxonomy" id="1101404"/>
    <lineage>
        <taxon>Bacteria</taxon>
        <taxon>Pseudomonadati</taxon>
        <taxon>Pseudomonadota</taxon>
        <taxon>Betaproteobacteria</taxon>
        <taxon>Rhodocyclales</taxon>
        <taxon>Rhodocyclaceae</taxon>
        <taxon>Viridibacterium</taxon>
    </lineage>
</organism>
<gene>
    <name evidence="1" type="ORF">GCM10025770_32600</name>
</gene>
<evidence type="ECO:0000313" key="1">
    <source>
        <dbReference type="EMBL" id="GAA5170125.1"/>
    </source>
</evidence>
<dbReference type="RefSeq" id="WP_345534172.1">
    <property type="nucleotide sequence ID" value="NZ_BAABLD010000016.1"/>
</dbReference>
<keyword evidence="2" id="KW-1185">Reference proteome</keyword>
<dbReference type="Proteomes" id="UP001500547">
    <property type="component" value="Unassembled WGS sequence"/>
</dbReference>
<dbReference type="EMBL" id="BAABLD010000016">
    <property type="protein sequence ID" value="GAA5170125.1"/>
    <property type="molecule type" value="Genomic_DNA"/>
</dbReference>
<sequence>MYKWQGDIREPDFDLALASSYVGKYILIGVSYFDAAGNFIEQKQMHGVVSSASPEGLKISLRGAREGESWVMPPNLDSVSVASPGLYSLRSTGEEIENPDLLSTWNVTKPNQL</sequence>
<proteinExistence type="predicted"/>
<comment type="caution">
    <text evidence="1">The sequence shown here is derived from an EMBL/GenBank/DDBJ whole genome shotgun (WGS) entry which is preliminary data.</text>
</comment>
<reference evidence="2" key="1">
    <citation type="journal article" date="2019" name="Int. J. Syst. Evol. Microbiol.">
        <title>The Global Catalogue of Microorganisms (GCM) 10K type strain sequencing project: providing services to taxonomists for standard genome sequencing and annotation.</title>
        <authorList>
            <consortium name="The Broad Institute Genomics Platform"/>
            <consortium name="The Broad Institute Genome Sequencing Center for Infectious Disease"/>
            <person name="Wu L."/>
            <person name="Ma J."/>
        </authorList>
    </citation>
    <scope>NUCLEOTIDE SEQUENCE [LARGE SCALE GENOMIC DNA]</scope>
    <source>
        <strain evidence="2">JCM 18715</strain>
    </source>
</reference>
<accession>A0ABP9R0T5</accession>
<name>A0ABP9R0T5_9RHOO</name>
<evidence type="ECO:0000313" key="2">
    <source>
        <dbReference type="Proteomes" id="UP001500547"/>
    </source>
</evidence>
<protein>
    <submittedName>
        <fullName evidence="1">Uncharacterized protein</fullName>
    </submittedName>
</protein>